<feature type="region of interest" description="Disordered" evidence="1">
    <location>
        <begin position="174"/>
        <end position="243"/>
    </location>
</feature>
<dbReference type="EMBL" id="KK853097">
    <property type="protein sequence ID" value="KDR11445.1"/>
    <property type="molecule type" value="Genomic_DNA"/>
</dbReference>
<feature type="transmembrane region" description="Helical" evidence="2">
    <location>
        <begin position="116"/>
        <end position="141"/>
    </location>
</feature>
<keyword evidence="4" id="KW-1185">Reference proteome</keyword>
<organism evidence="3 4">
    <name type="scientific">Zootermopsis nevadensis</name>
    <name type="common">Dampwood termite</name>
    <dbReference type="NCBI Taxonomy" id="136037"/>
    <lineage>
        <taxon>Eukaryota</taxon>
        <taxon>Metazoa</taxon>
        <taxon>Ecdysozoa</taxon>
        <taxon>Arthropoda</taxon>
        <taxon>Hexapoda</taxon>
        <taxon>Insecta</taxon>
        <taxon>Pterygota</taxon>
        <taxon>Neoptera</taxon>
        <taxon>Polyneoptera</taxon>
        <taxon>Dictyoptera</taxon>
        <taxon>Blattodea</taxon>
        <taxon>Blattoidea</taxon>
        <taxon>Termitoidae</taxon>
        <taxon>Termopsidae</taxon>
        <taxon>Zootermopsis</taxon>
    </lineage>
</organism>
<feature type="compositionally biased region" description="Low complexity" evidence="1">
    <location>
        <begin position="189"/>
        <end position="200"/>
    </location>
</feature>
<dbReference type="InParanoid" id="A0A067QPA0"/>
<evidence type="ECO:0000256" key="2">
    <source>
        <dbReference type="SAM" id="Phobius"/>
    </source>
</evidence>
<accession>A0A067QPA0</accession>
<sequence>MTVWTTEERGVDMRVLTCGCLCVLVFLGWLLVMVEAGLQIEGNVCGQKTCKTKEYCSNHDMMCRPCDEVCEITSNNYQQKTCEDQCQVYIYDHRYVMREDQVGGEDLRSEMTHLKVMVILTFVVSMLVLLTLASSLVLFLWHRKRRNTRPSLHLQSNGTKNGKADALKLDMSVVVPPPSTNTAPPPVTPATTSTPLSSRPRYPKEDPTLEYGAYDNPGLAPSPVFEDNQAETTPVSRRQESSF</sequence>
<gene>
    <name evidence="3" type="ORF">L798_13451</name>
</gene>
<name>A0A067QPA0_ZOONE</name>
<dbReference type="FunCoup" id="A0A067QPA0">
    <property type="interactions" value="46"/>
</dbReference>
<evidence type="ECO:0000256" key="1">
    <source>
        <dbReference type="SAM" id="MobiDB-lite"/>
    </source>
</evidence>
<dbReference type="OrthoDB" id="6599193at2759"/>
<reference evidence="3 4" key="1">
    <citation type="journal article" date="2014" name="Nat. Commun.">
        <title>Molecular traces of alternative social organization in a termite genome.</title>
        <authorList>
            <person name="Terrapon N."/>
            <person name="Li C."/>
            <person name="Robertson H.M."/>
            <person name="Ji L."/>
            <person name="Meng X."/>
            <person name="Booth W."/>
            <person name="Chen Z."/>
            <person name="Childers C.P."/>
            <person name="Glastad K.M."/>
            <person name="Gokhale K."/>
            <person name="Gowin J."/>
            <person name="Gronenberg W."/>
            <person name="Hermansen R.A."/>
            <person name="Hu H."/>
            <person name="Hunt B.G."/>
            <person name="Huylmans A.K."/>
            <person name="Khalil S.M."/>
            <person name="Mitchell R.D."/>
            <person name="Munoz-Torres M.C."/>
            <person name="Mustard J.A."/>
            <person name="Pan H."/>
            <person name="Reese J.T."/>
            <person name="Scharf M.E."/>
            <person name="Sun F."/>
            <person name="Vogel H."/>
            <person name="Xiao J."/>
            <person name="Yang W."/>
            <person name="Yang Z."/>
            <person name="Yang Z."/>
            <person name="Zhou J."/>
            <person name="Zhu J."/>
            <person name="Brent C.S."/>
            <person name="Elsik C.G."/>
            <person name="Goodisman M.A."/>
            <person name="Liberles D.A."/>
            <person name="Roe R.M."/>
            <person name="Vargo E.L."/>
            <person name="Vilcinskas A."/>
            <person name="Wang J."/>
            <person name="Bornberg-Bauer E."/>
            <person name="Korb J."/>
            <person name="Zhang G."/>
            <person name="Liebig J."/>
        </authorList>
    </citation>
    <scope>NUCLEOTIDE SEQUENCE [LARGE SCALE GENOMIC DNA]</scope>
    <source>
        <tissue evidence="3">Whole organism</tissue>
    </source>
</reference>
<feature type="compositionally biased region" description="Pro residues" evidence="1">
    <location>
        <begin position="175"/>
        <end position="188"/>
    </location>
</feature>
<dbReference type="OMA" id="CHAVSEY"/>
<evidence type="ECO:0000313" key="3">
    <source>
        <dbReference type="EMBL" id="KDR11445.1"/>
    </source>
</evidence>
<keyword evidence="2" id="KW-1133">Transmembrane helix</keyword>
<evidence type="ECO:0000313" key="4">
    <source>
        <dbReference type="Proteomes" id="UP000027135"/>
    </source>
</evidence>
<feature type="transmembrane region" description="Helical" evidence="2">
    <location>
        <begin position="12"/>
        <end position="32"/>
    </location>
</feature>
<evidence type="ECO:0008006" key="5">
    <source>
        <dbReference type="Google" id="ProtNLM"/>
    </source>
</evidence>
<dbReference type="Proteomes" id="UP000027135">
    <property type="component" value="Unassembled WGS sequence"/>
</dbReference>
<keyword evidence="2" id="KW-0812">Transmembrane</keyword>
<dbReference type="AlphaFoldDB" id="A0A067QPA0"/>
<proteinExistence type="predicted"/>
<keyword evidence="2" id="KW-0472">Membrane</keyword>
<protein>
    <recommendedName>
        <fullName evidence="5">Protein grindelwald</fullName>
    </recommendedName>
</protein>